<evidence type="ECO:0008006" key="3">
    <source>
        <dbReference type="Google" id="ProtNLM"/>
    </source>
</evidence>
<dbReference type="Proteomes" id="UP001443914">
    <property type="component" value="Unassembled WGS sequence"/>
</dbReference>
<reference evidence="1" key="1">
    <citation type="submission" date="2024-03" db="EMBL/GenBank/DDBJ databases">
        <title>WGS assembly of Saponaria officinalis var. Norfolk2.</title>
        <authorList>
            <person name="Jenkins J."/>
            <person name="Shu S."/>
            <person name="Grimwood J."/>
            <person name="Barry K."/>
            <person name="Goodstein D."/>
            <person name="Schmutz J."/>
            <person name="Leebens-Mack J."/>
            <person name="Osbourn A."/>
        </authorList>
    </citation>
    <scope>NUCLEOTIDE SEQUENCE [LARGE SCALE GENOMIC DNA]</scope>
    <source>
        <strain evidence="1">JIC</strain>
    </source>
</reference>
<dbReference type="SUPFAM" id="SSF56219">
    <property type="entry name" value="DNase I-like"/>
    <property type="match status" value="1"/>
</dbReference>
<comment type="caution">
    <text evidence="1">The sequence shown here is derived from an EMBL/GenBank/DDBJ whole genome shotgun (WGS) entry which is preliminary data.</text>
</comment>
<dbReference type="InterPro" id="IPR036691">
    <property type="entry name" value="Endo/exonu/phosph_ase_sf"/>
</dbReference>
<dbReference type="EMBL" id="JBDFQZ010000002">
    <property type="protein sequence ID" value="KAK9750299.1"/>
    <property type="molecule type" value="Genomic_DNA"/>
</dbReference>
<proteinExistence type="predicted"/>
<dbReference type="Gene3D" id="3.60.10.10">
    <property type="entry name" value="Endonuclease/exonuclease/phosphatase"/>
    <property type="match status" value="1"/>
</dbReference>
<dbReference type="PANTHER" id="PTHR33710">
    <property type="entry name" value="BNAC02G09200D PROTEIN"/>
    <property type="match status" value="1"/>
</dbReference>
<protein>
    <recommendedName>
        <fullName evidence="3">Exo_endo_phos domain-containing protein</fullName>
    </recommendedName>
</protein>
<gene>
    <name evidence="1" type="ORF">RND81_02G185500</name>
</gene>
<accession>A0AAW1MVH5</accession>
<name>A0AAW1MVH5_SAPOF</name>
<organism evidence="1 2">
    <name type="scientific">Saponaria officinalis</name>
    <name type="common">Common soapwort</name>
    <name type="synonym">Lychnis saponaria</name>
    <dbReference type="NCBI Taxonomy" id="3572"/>
    <lineage>
        <taxon>Eukaryota</taxon>
        <taxon>Viridiplantae</taxon>
        <taxon>Streptophyta</taxon>
        <taxon>Embryophyta</taxon>
        <taxon>Tracheophyta</taxon>
        <taxon>Spermatophyta</taxon>
        <taxon>Magnoliopsida</taxon>
        <taxon>eudicotyledons</taxon>
        <taxon>Gunneridae</taxon>
        <taxon>Pentapetalae</taxon>
        <taxon>Caryophyllales</taxon>
        <taxon>Caryophyllaceae</taxon>
        <taxon>Caryophylleae</taxon>
        <taxon>Saponaria</taxon>
    </lineage>
</organism>
<evidence type="ECO:0000313" key="1">
    <source>
        <dbReference type="EMBL" id="KAK9750299.1"/>
    </source>
</evidence>
<keyword evidence="2" id="KW-1185">Reference proteome</keyword>
<dbReference type="AlphaFoldDB" id="A0AAW1MVH5"/>
<dbReference type="PANTHER" id="PTHR33710:SF86">
    <property type="entry name" value="VIRAL MOVEMENT PROTEIN"/>
    <property type="match status" value="1"/>
</dbReference>
<evidence type="ECO:0000313" key="2">
    <source>
        <dbReference type="Proteomes" id="UP001443914"/>
    </source>
</evidence>
<sequence>MDRLVDYEGVFRDSIGRKAGVAIIWRRGLRVKHISSSAHHVDVEVKGLFSENVWRLTGFYGWAERDEKELSWKLLKDIKPLSTLPWMVIGDFNQILFETEKREAYVPRAQREMDDFREAIDYCGLMDIGYTRDAFTWWNKKSEPLAIFERLDRGCASLEWMDLFLSLTLKHLGWERSDHVPLKLSRDSRQRRPRKKNVQIRGYVDQL</sequence>